<proteinExistence type="predicted"/>
<feature type="compositionally biased region" description="Basic and acidic residues" evidence="1">
    <location>
        <begin position="1"/>
        <end position="30"/>
    </location>
</feature>
<dbReference type="Proteomes" id="UP000523447">
    <property type="component" value="Unassembled WGS sequence"/>
</dbReference>
<feature type="region of interest" description="Disordered" evidence="1">
    <location>
        <begin position="1"/>
        <end position="48"/>
    </location>
</feature>
<dbReference type="RefSeq" id="WP_157171455.1">
    <property type="nucleotide sequence ID" value="NZ_CAWPHS010000003.1"/>
</dbReference>
<name>A0A7X6RIK1_9NOCA</name>
<organism evidence="2 3">
    <name type="scientific">Nocardia veterana</name>
    <dbReference type="NCBI Taxonomy" id="132249"/>
    <lineage>
        <taxon>Bacteria</taxon>
        <taxon>Bacillati</taxon>
        <taxon>Actinomycetota</taxon>
        <taxon>Actinomycetes</taxon>
        <taxon>Mycobacteriales</taxon>
        <taxon>Nocardiaceae</taxon>
        <taxon>Nocardia</taxon>
    </lineage>
</organism>
<sequence length="48" mass="5418">MTEPNHSDVDADQPTRRRTEPEDRDDERITPEPAEDLGTETGAQEPPD</sequence>
<dbReference type="EMBL" id="JAAXPE010000011">
    <property type="protein sequence ID" value="NKY86659.1"/>
    <property type="molecule type" value="Genomic_DNA"/>
</dbReference>
<accession>A0A7X6RIK1</accession>
<reference evidence="2 3" key="1">
    <citation type="submission" date="2020-04" db="EMBL/GenBank/DDBJ databases">
        <title>MicrobeNet Type strains.</title>
        <authorList>
            <person name="Nicholson A.C."/>
        </authorList>
    </citation>
    <scope>NUCLEOTIDE SEQUENCE [LARGE SCALE GENOMIC DNA]</scope>
    <source>
        <strain evidence="2 3">DSM 44445</strain>
    </source>
</reference>
<evidence type="ECO:0000313" key="2">
    <source>
        <dbReference type="EMBL" id="NKY86659.1"/>
    </source>
</evidence>
<dbReference type="AlphaFoldDB" id="A0A7X6RIK1"/>
<protein>
    <submittedName>
        <fullName evidence="2">Uncharacterized protein</fullName>
    </submittedName>
</protein>
<keyword evidence="3" id="KW-1185">Reference proteome</keyword>
<evidence type="ECO:0000313" key="3">
    <source>
        <dbReference type="Proteomes" id="UP000523447"/>
    </source>
</evidence>
<comment type="caution">
    <text evidence="2">The sequence shown here is derived from an EMBL/GenBank/DDBJ whole genome shotgun (WGS) entry which is preliminary data.</text>
</comment>
<evidence type="ECO:0000256" key="1">
    <source>
        <dbReference type="SAM" id="MobiDB-lite"/>
    </source>
</evidence>
<gene>
    <name evidence="2" type="ORF">HGA07_13575</name>
</gene>